<dbReference type="FunFam" id="2.170.130.10:FF:000003">
    <property type="entry name" value="SusC/RagA family TonB-linked outer membrane protein"/>
    <property type="match status" value="1"/>
</dbReference>
<keyword evidence="5 7" id="KW-0472">Membrane</keyword>
<comment type="subcellular location">
    <subcellularLocation>
        <location evidence="1 7">Cell outer membrane</location>
        <topology evidence="1 7">Multi-pass membrane protein</topology>
    </subcellularLocation>
</comment>
<dbReference type="GO" id="GO:0009279">
    <property type="term" value="C:cell outer membrane"/>
    <property type="evidence" value="ECO:0007669"/>
    <property type="project" value="UniProtKB-SubCell"/>
</dbReference>
<evidence type="ECO:0000256" key="1">
    <source>
        <dbReference type="ARBA" id="ARBA00004571"/>
    </source>
</evidence>
<keyword evidence="6 7" id="KW-0998">Cell outer membrane</keyword>
<dbReference type="Gene3D" id="2.40.170.20">
    <property type="entry name" value="TonB-dependent receptor, beta-barrel domain"/>
    <property type="match status" value="1"/>
</dbReference>
<dbReference type="InterPro" id="IPR036942">
    <property type="entry name" value="Beta-barrel_TonB_sf"/>
</dbReference>
<sequence length="1117" mass="123296">MKKSRSFFHEGTSYPFLILKTIILMKLSFFITLITCLQVSAAAYSQRSKVTLNVSDVRLMKLLKLVEKKTNCRFVYNDDAISPDLTVSVNVNDEPVETVLSTVLNNTGLTFRLLKNDLIVIAPVNTVIQELTVQGKVTDKNGTPLIGVSIKVDKTGKGTISNEKGEFKLETPGTANLVFTYIGYQQLILPVNNRTTVDAVLAEDTKGLSEVIVVGYGVQKKASLTGSVATVSGKDIRSAPVANLSNALAGRAPGIIARQNSGEPGNDGASLSIRGKSTFGYNSMLVIVDGIQRSFSELNPADIETISILKDASSAAIYGSRAANGVMLITTKRGTSGAPTISYNGYVGYQQPGIRMKQLNGVQYAEMYNAGLAANGQPARYSEEDINTIRNNPDPLKGLANTDWWKSTMNNTAMQTQHDLSVRGGNDKAKYYVSIGYLDQNSLYKSTNYKRYNIRSNVDANIGKHLVASVDLAGRLERRTGPGVDAGTIFNAIIRASPLDANYYPNGLPGGTTGGRSPMLDATESGHRQQDWNTFQSNFALKYTIPGVEGLSVKGVAAFDKRMFYEKQFSTPYSYYKYNASTKDYDKITRAGNINLTQNSEQQAGITTQAIVNYIRSFGKHDVDGTLLYETYNYRMDKMQAYREQFDSPLLDELFAGSKSGLNNDGTADVYSRAGVAGRFNYAYAHKYLLTATFRYDGSLSFASDKRWGFFPGVSAGWVVSEENFFKNNVRTIDYLKIKASYGQLGNDSVRAFQYLPSYYAGSGGGTNSVYIIDGKPYNGIFSAGYPNQNIGWEIATTTDIGFETSLWNRLLTLDAGYFYKRTSNILRPRTASVPGTFGEQLPYQNVGIVDNQGFEVEIGHENRIGKVNYNARGTFTFARNKVIFMDEAANIQASLRQTGRPFDQYTGLVAMGLFQSEEEIKNAPKQYNFQPKPGDIRYADINGDGVINDLDRTIIGRSKMPEVVYGLNLGASWNGFDISMLWQGATNFNTYIGAELAYPFFNISNPMTYMLDYWTPDNRGAEFPRPVINGNANNLKGSSFWLRDASYLKLRSLNIGYTLPAGWLKQARIQQARIYVAGANLLTFSRLKGLDPEVPSETRGYYPQQRSVNIGVNLTL</sequence>
<evidence type="ECO:0000256" key="6">
    <source>
        <dbReference type="ARBA" id="ARBA00023237"/>
    </source>
</evidence>
<name>A0A1T4QDA7_9BACT</name>
<dbReference type="Pfam" id="PF07715">
    <property type="entry name" value="Plug"/>
    <property type="match status" value="1"/>
</dbReference>
<dbReference type="PROSITE" id="PS52016">
    <property type="entry name" value="TONB_DEPENDENT_REC_3"/>
    <property type="match status" value="1"/>
</dbReference>
<dbReference type="SMART" id="SM00965">
    <property type="entry name" value="STN"/>
    <property type="match status" value="1"/>
</dbReference>
<dbReference type="InterPro" id="IPR023996">
    <property type="entry name" value="TonB-dep_OMP_SusC/RagA"/>
</dbReference>
<dbReference type="NCBIfam" id="TIGR04057">
    <property type="entry name" value="SusC_RagA_signa"/>
    <property type="match status" value="1"/>
</dbReference>
<keyword evidence="10" id="KW-1185">Reference proteome</keyword>
<dbReference type="SUPFAM" id="SSF49464">
    <property type="entry name" value="Carboxypeptidase regulatory domain-like"/>
    <property type="match status" value="1"/>
</dbReference>
<dbReference type="InterPro" id="IPR023997">
    <property type="entry name" value="TonB-dep_OMP_SusC/RagA_CS"/>
</dbReference>
<accession>A0A1T4QDA7</accession>
<dbReference type="STRING" id="634771.SAMN04488128_102305"/>
<evidence type="ECO:0000256" key="3">
    <source>
        <dbReference type="ARBA" id="ARBA00022452"/>
    </source>
</evidence>
<organism evidence="9 10">
    <name type="scientific">Chitinophaga eiseniae</name>
    <dbReference type="NCBI Taxonomy" id="634771"/>
    <lineage>
        <taxon>Bacteria</taxon>
        <taxon>Pseudomonadati</taxon>
        <taxon>Bacteroidota</taxon>
        <taxon>Chitinophagia</taxon>
        <taxon>Chitinophagales</taxon>
        <taxon>Chitinophagaceae</taxon>
        <taxon>Chitinophaga</taxon>
    </lineage>
</organism>
<dbReference type="SUPFAM" id="SSF56935">
    <property type="entry name" value="Porins"/>
    <property type="match status" value="1"/>
</dbReference>
<protein>
    <submittedName>
        <fullName evidence="9">TonB-linked outer membrane protein, SusC/RagA family</fullName>
    </submittedName>
</protein>
<keyword evidence="4 7" id="KW-0812">Transmembrane</keyword>
<dbReference type="InterPro" id="IPR011662">
    <property type="entry name" value="Secretin/TonB_short_N"/>
</dbReference>
<dbReference type="Pfam" id="PF07660">
    <property type="entry name" value="STN"/>
    <property type="match status" value="1"/>
</dbReference>
<evidence type="ECO:0000256" key="7">
    <source>
        <dbReference type="PROSITE-ProRule" id="PRU01360"/>
    </source>
</evidence>
<dbReference type="Pfam" id="PF13715">
    <property type="entry name" value="CarbopepD_reg_2"/>
    <property type="match status" value="1"/>
</dbReference>
<dbReference type="Proteomes" id="UP000190367">
    <property type="component" value="Unassembled WGS sequence"/>
</dbReference>
<keyword evidence="2 7" id="KW-0813">Transport</keyword>
<dbReference type="EMBL" id="FUWZ01000002">
    <property type="protein sequence ID" value="SKA01606.1"/>
    <property type="molecule type" value="Genomic_DNA"/>
</dbReference>
<proteinExistence type="inferred from homology"/>
<evidence type="ECO:0000256" key="4">
    <source>
        <dbReference type="ARBA" id="ARBA00022692"/>
    </source>
</evidence>
<dbReference type="InterPro" id="IPR039426">
    <property type="entry name" value="TonB-dep_rcpt-like"/>
</dbReference>
<dbReference type="InterPro" id="IPR037066">
    <property type="entry name" value="Plug_dom_sf"/>
</dbReference>
<dbReference type="InterPro" id="IPR012910">
    <property type="entry name" value="Plug_dom"/>
</dbReference>
<gene>
    <name evidence="9" type="ORF">SAMN04488128_102305</name>
</gene>
<reference evidence="10" key="1">
    <citation type="submission" date="2017-02" db="EMBL/GenBank/DDBJ databases">
        <authorList>
            <person name="Varghese N."/>
            <person name="Submissions S."/>
        </authorList>
    </citation>
    <scope>NUCLEOTIDE SEQUENCE [LARGE SCALE GENOMIC DNA]</scope>
    <source>
        <strain evidence="10">DSM 22224</strain>
    </source>
</reference>
<dbReference type="InterPro" id="IPR008969">
    <property type="entry name" value="CarboxyPept-like_regulatory"/>
</dbReference>
<dbReference type="Gene3D" id="2.60.40.1120">
    <property type="entry name" value="Carboxypeptidase-like, regulatory domain"/>
    <property type="match status" value="1"/>
</dbReference>
<evidence type="ECO:0000313" key="9">
    <source>
        <dbReference type="EMBL" id="SKA01606.1"/>
    </source>
</evidence>
<keyword evidence="3 7" id="KW-1134">Transmembrane beta strand</keyword>
<feature type="domain" description="Secretin/TonB short N-terminal" evidence="8">
    <location>
        <begin position="72"/>
        <end position="124"/>
    </location>
</feature>
<dbReference type="AlphaFoldDB" id="A0A1T4QDA7"/>
<dbReference type="Gene3D" id="2.170.130.10">
    <property type="entry name" value="TonB-dependent receptor, plug domain"/>
    <property type="match status" value="1"/>
</dbReference>
<evidence type="ECO:0000313" key="10">
    <source>
        <dbReference type="Proteomes" id="UP000190367"/>
    </source>
</evidence>
<evidence type="ECO:0000259" key="8">
    <source>
        <dbReference type="SMART" id="SM00965"/>
    </source>
</evidence>
<evidence type="ECO:0000256" key="5">
    <source>
        <dbReference type="ARBA" id="ARBA00023136"/>
    </source>
</evidence>
<evidence type="ECO:0000256" key="2">
    <source>
        <dbReference type="ARBA" id="ARBA00022448"/>
    </source>
</evidence>
<dbReference type="NCBIfam" id="TIGR04056">
    <property type="entry name" value="OMP_RagA_SusC"/>
    <property type="match status" value="1"/>
</dbReference>
<comment type="similarity">
    <text evidence="7">Belongs to the TonB-dependent receptor family.</text>
</comment>